<gene>
    <name evidence="2" type="ORF">UCRPC4_g04221</name>
</gene>
<dbReference type="InterPro" id="IPR044053">
    <property type="entry name" value="AsaB-like"/>
</dbReference>
<dbReference type="GO" id="GO:0008168">
    <property type="term" value="F:methyltransferase activity"/>
    <property type="evidence" value="ECO:0007669"/>
    <property type="project" value="UniProtKB-KW"/>
</dbReference>
<dbReference type="EMBL" id="LCWF01000100">
    <property type="protein sequence ID" value="KKY20089.1"/>
    <property type="molecule type" value="Genomic_DNA"/>
</dbReference>
<proteinExistence type="inferred from homology"/>
<reference evidence="2 3" key="2">
    <citation type="submission" date="2015-05" db="EMBL/GenBank/DDBJ databases">
        <authorList>
            <person name="Morales-Cruz A."/>
            <person name="Amrine K.C."/>
            <person name="Cantu D."/>
        </authorList>
    </citation>
    <scope>NUCLEOTIDE SEQUENCE [LARGE SCALE GENOMIC DNA]</scope>
    <source>
        <strain evidence="2">UCRPC4</strain>
    </source>
</reference>
<dbReference type="OrthoDB" id="412788at2759"/>
<reference evidence="2 3" key="1">
    <citation type="submission" date="2015-05" db="EMBL/GenBank/DDBJ databases">
        <title>Distinctive expansion of gene families associated with plant cell wall degradation and secondary metabolism in the genomes of grapevine trunk pathogens.</title>
        <authorList>
            <person name="Lawrence D.P."/>
            <person name="Travadon R."/>
            <person name="Rolshausen P.E."/>
            <person name="Baumgartner K."/>
        </authorList>
    </citation>
    <scope>NUCLEOTIDE SEQUENCE [LARGE SCALE GENOMIC DNA]</scope>
    <source>
        <strain evidence="2">UCRPC4</strain>
    </source>
</reference>
<evidence type="ECO:0000313" key="3">
    <source>
        <dbReference type="Proteomes" id="UP000053317"/>
    </source>
</evidence>
<dbReference type="GO" id="GO:0032259">
    <property type="term" value="P:methylation"/>
    <property type="evidence" value="ECO:0007669"/>
    <property type="project" value="UniProtKB-KW"/>
</dbReference>
<comment type="similarity">
    <text evidence="1">Belongs to the asaB hydroxylase/desaturase family.</text>
</comment>
<dbReference type="NCBIfam" id="NF041278">
    <property type="entry name" value="CmcJ_NvfI_EfuI"/>
    <property type="match status" value="1"/>
</dbReference>
<dbReference type="PANTHER" id="PTHR34598">
    <property type="entry name" value="BLL6449 PROTEIN"/>
    <property type="match status" value="1"/>
</dbReference>
<dbReference type="AlphaFoldDB" id="A0A0G2EC62"/>
<dbReference type="Proteomes" id="UP000053317">
    <property type="component" value="Unassembled WGS sequence"/>
</dbReference>
<dbReference type="GO" id="GO:0016491">
    <property type="term" value="F:oxidoreductase activity"/>
    <property type="evidence" value="ECO:0007669"/>
    <property type="project" value="InterPro"/>
</dbReference>
<accession>A0A0G2EC62</accession>
<keyword evidence="2" id="KW-0489">Methyltransferase</keyword>
<name>A0A0G2EC62_PHACM</name>
<keyword evidence="3" id="KW-1185">Reference proteome</keyword>
<protein>
    <submittedName>
        <fullName evidence="2">Putative methyltransferase-like protein</fullName>
    </submittedName>
</protein>
<dbReference type="PANTHER" id="PTHR34598:SF3">
    <property type="entry name" value="OXIDOREDUCTASE AN1597"/>
    <property type="match status" value="1"/>
</dbReference>
<sequence>MASSTFTTLAPLESSLTTINAHKFKKRSIEADLNYWKNVENQQKFVDFTGPDAAKVHEEIAKLIDSHKVLIHDIRGEESTFSLDKNGFQYVQHDVPELEDWLDEKRVTEILIPATEKLVAQITGAAKVVTFANRIRCFASDDAKHAQNRAPAHNVHSDFTVTGALHHLRNIIKDPAEVDELLRGRVYIINVWRPLRTIDKDPLAVCDWTSVDPKKDWIAYRITHGGGWNELGQQTFSDKHRWYYLGKQKPSEPLVFKQYDSKDETGCTLAHSAFVDSDMLSLEQQVLQSHPEFLTLRICNTIYS</sequence>
<evidence type="ECO:0000256" key="1">
    <source>
        <dbReference type="ARBA" id="ARBA00023604"/>
    </source>
</evidence>
<organism evidence="2 3">
    <name type="scientific">Phaeomoniella chlamydospora</name>
    <name type="common">Phaeoacremonium chlamydosporum</name>
    <dbReference type="NCBI Taxonomy" id="158046"/>
    <lineage>
        <taxon>Eukaryota</taxon>
        <taxon>Fungi</taxon>
        <taxon>Dikarya</taxon>
        <taxon>Ascomycota</taxon>
        <taxon>Pezizomycotina</taxon>
        <taxon>Eurotiomycetes</taxon>
        <taxon>Chaetothyriomycetidae</taxon>
        <taxon>Phaeomoniellales</taxon>
        <taxon>Phaeomoniellaceae</taxon>
        <taxon>Phaeomoniella</taxon>
    </lineage>
</organism>
<comment type="caution">
    <text evidence="2">The sequence shown here is derived from an EMBL/GenBank/DDBJ whole genome shotgun (WGS) entry which is preliminary data.</text>
</comment>
<keyword evidence="2" id="KW-0808">Transferase</keyword>
<evidence type="ECO:0000313" key="2">
    <source>
        <dbReference type="EMBL" id="KKY20089.1"/>
    </source>
</evidence>